<dbReference type="InterPro" id="IPR032816">
    <property type="entry name" value="VTT_dom"/>
</dbReference>
<dbReference type="Proteomes" id="UP000551327">
    <property type="component" value="Unassembled WGS sequence"/>
</dbReference>
<evidence type="ECO:0000256" key="5">
    <source>
        <dbReference type="ARBA" id="ARBA00023136"/>
    </source>
</evidence>
<dbReference type="PANTHER" id="PTHR42709">
    <property type="entry name" value="ALKALINE PHOSPHATASE LIKE PROTEIN"/>
    <property type="match status" value="1"/>
</dbReference>
<keyword evidence="3 6" id="KW-0812">Transmembrane</keyword>
<comment type="subcellular location">
    <subcellularLocation>
        <location evidence="1">Cell membrane</location>
        <topology evidence="1">Multi-pass membrane protein</topology>
    </subcellularLocation>
</comment>
<dbReference type="Pfam" id="PF09335">
    <property type="entry name" value="VTT_dom"/>
    <property type="match status" value="1"/>
</dbReference>
<evidence type="ECO:0000256" key="4">
    <source>
        <dbReference type="ARBA" id="ARBA00022989"/>
    </source>
</evidence>
<organism evidence="8 9">
    <name type="scientific">Novosphingobium piscinae</name>
    <dbReference type="NCBI Taxonomy" id="1507448"/>
    <lineage>
        <taxon>Bacteria</taxon>
        <taxon>Pseudomonadati</taxon>
        <taxon>Pseudomonadota</taxon>
        <taxon>Alphaproteobacteria</taxon>
        <taxon>Sphingomonadales</taxon>
        <taxon>Sphingomonadaceae</taxon>
        <taxon>Novosphingobium</taxon>
    </lineage>
</organism>
<dbReference type="InterPro" id="IPR051311">
    <property type="entry name" value="DedA_domain"/>
</dbReference>
<reference evidence="8 9" key="1">
    <citation type="submission" date="2020-08" db="EMBL/GenBank/DDBJ databases">
        <title>The genome sequence of type strain Novosphingobium piscinae KCTC 42194.</title>
        <authorList>
            <person name="Liu Y."/>
        </authorList>
    </citation>
    <scope>NUCLEOTIDE SEQUENCE [LARGE SCALE GENOMIC DNA]</scope>
    <source>
        <strain evidence="8 9">KCTC 42194</strain>
    </source>
</reference>
<keyword evidence="4 6" id="KW-1133">Transmembrane helix</keyword>
<evidence type="ECO:0000256" key="2">
    <source>
        <dbReference type="ARBA" id="ARBA00022475"/>
    </source>
</evidence>
<accession>A0A7X1FYY2</accession>
<protein>
    <submittedName>
        <fullName evidence="8">DedA family protein</fullName>
    </submittedName>
</protein>
<dbReference type="AlphaFoldDB" id="A0A7X1FYY2"/>
<evidence type="ECO:0000256" key="6">
    <source>
        <dbReference type="SAM" id="Phobius"/>
    </source>
</evidence>
<keyword evidence="5 6" id="KW-0472">Membrane</keyword>
<feature type="transmembrane region" description="Helical" evidence="6">
    <location>
        <begin position="12"/>
        <end position="30"/>
    </location>
</feature>
<evidence type="ECO:0000313" key="8">
    <source>
        <dbReference type="EMBL" id="MBC2669444.1"/>
    </source>
</evidence>
<feature type="domain" description="VTT" evidence="7">
    <location>
        <begin position="30"/>
        <end position="160"/>
    </location>
</feature>
<keyword evidence="9" id="KW-1185">Reference proteome</keyword>
<feature type="transmembrane region" description="Helical" evidence="6">
    <location>
        <begin position="172"/>
        <end position="190"/>
    </location>
</feature>
<evidence type="ECO:0000313" key="9">
    <source>
        <dbReference type="Proteomes" id="UP000551327"/>
    </source>
</evidence>
<evidence type="ECO:0000256" key="1">
    <source>
        <dbReference type="ARBA" id="ARBA00004651"/>
    </source>
</evidence>
<keyword evidence="2" id="KW-1003">Cell membrane</keyword>
<dbReference type="EMBL" id="JACLAX010000008">
    <property type="protein sequence ID" value="MBC2669444.1"/>
    <property type="molecule type" value="Genomic_DNA"/>
</dbReference>
<proteinExistence type="predicted"/>
<evidence type="ECO:0000259" key="7">
    <source>
        <dbReference type="Pfam" id="PF09335"/>
    </source>
</evidence>
<feature type="transmembrane region" description="Helical" evidence="6">
    <location>
        <begin position="140"/>
        <end position="160"/>
    </location>
</feature>
<comment type="caution">
    <text evidence="8">The sequence shown here is derived from an EMBL/GenBank/DDBJ whole genome shotgun (WGS) entry which is preliminary data.</text>
</comment>
<sequence>MNAWIIHLIEQGGYAGIFLLMVLENVLPPIPSELIMGLGGIAVARGSMTFWPLLLVGTLGSTLGNYVWFLIGDRFGYLRLRPIVGRWGRWLTMDWSAVERATAFFQRHGQWVVFALRFSPLLRTMISLPAGLAHMSHARFLAFTFAGAAVWNTLLIHGGRLVARYLSAFEDAIGYGIVGLTGVVVLWYLWRVATWRPRD</sequence>
<feature type="transmembrane region" description="Helical" evidence="6">
    <location>
        <begin position="50"/>
        <end position="71"/>
    </location>
</feature>
<evidence type="ECO:0000256" key="3">
    <source>
        <dbReference type="ARBA" id="ARBA00022692"/>
    </source>
</evidence>
<name>A0A7X1FYY2_9SPHN</name>
<dbReference type="PANTHER" id="PTHR42709:SF6">
    <property type="entry name" value="UNDECAPRENYL PHOSPHATE TRANSPORTER A"/>
    <property type="match status" value="1"/>
</dbReference>
<dbReference type="GO" id="GO:0005886">
    <property type="term" value="C:plasma membrane"/>
    <property type="evidence" value="ECO:0007669"/>
    <property type="project" value="UniProtKB-SubCell"/>
</dbReference>
<dbReference type="RefSeq" id="WP_185679311.1">
    <property type="nucleotide sequence ID" value="NZ_JACLAX010000008.1"/>
</dbReference>
<gene>
    <name evidence="8" type="ORF">H7F53_09840</name>
</gene>